<accession>A0A6A6VQP8</accession>
<proteinExistence type="predicted"/>
<evidence type="ECO:0008006" key="4">
    <source>
        <dbReference type="Google" id="ProtNLM"/>
    </source>
</evidence>
<evidence type="ECO:0000256" key="1">
    <source>
        <dbReference type="SAM" id="MobiDB-lite"/>
    </source>
</evidence>
<dbReference type="AlphaFoldDB" id="A0A6A6VQP8"/>
<dbReference type="EMBL" id="MU006561">
    <property type="protein sequence ID" value="KAF2752209.1"/>
    <property type="molecule type" value="Genomic_DNA"/>
</dbReference>
<feature type="compositionally biased region" description="Basic and acidic residues" evidence="1">
    <location>
        <begin position="78"/>
        <end position="87"/>
    </location>
</feature>
<feature type="region of interest" description="Disordered" evidence="1">
    <location>
        <begin position="1"/>
        <end position="95"/>
    </location>
</feature>
<organism evidence="2 3">
    <name type="scientific">Sporormia fimetaria CBS 119925</name>
    <dbReference type="NCBI Taxonomy" id="1340428"/>
    <lineage>
        <taxon>Eukaryota</taxon>
        <taxon>Fungi</taxon>
        <taxon>Dikarya</taxon>
        <taxon>Ascomycota</taxon>
        <taxon>Pezizomycotina</taxon>
        <taxon>Dothideomycetes</taxon>
        <taxon>Pleosporomycetidae</taxon>
        <taxon>Pleosporales</taxon>
        <taxon>Sporormiaceae</taxon>
        <taxon>Sporormia</taxon>
    </lineage>
</organism>
<keyword evidence="3" id="KW-1185">Reference proteome</keyword>
<protein>
    <recommendedName>
        <fullName evidence="4">BTB domain-containing protein</fullName>
    </recommendedName>
</protein>
<gene>
    <name evidence="2" type="ORF">M011DRAFT_473458</name>
</gene>
<name>A0A6A6VQP8_9PLEO</name>
<evidence type="ECO:0000313" key="2">
    <source>
        <dbReference type="EMBL" id="KAF2752209.1"/>
    </source>
</evidence>
<evidence type="ECO:0000313" key="3">
    <source>
        <dbReference type="Proteomes" id="UP000799440"/>
    </source>
</evidence>
<reference evidence="2" key="1">
    <citation type="journal article" date="2020" name="Stud. Mycol.">
        <title>101 Dothideomycetes genomes: a test case for predicting lifestyles and emergence of pathogens.</title>
        <authorList>
            <person name="Haridas S."/>
            <person name="Albert R."/>
            <person name="Binder M."/>
            <person name="Bloem J."/>
            <person name="Labutti K."/>
            <person name="Salamov A."/>
            <person name="Andreopoulos B."/>
            <person name="Baker S."/>
            <person name="Barry K."/>
            <person name="Bills G."/>
            <person name="Bluhm B."/>
            <person name="Cannon C."/>
            <person name="Castanera R."/>
            <person name="Culley D."/>
            <person name="Daum C."/>
            <person name="Ezra D."/>
            <person name="Gonzalez J."/>
            <person name="Henrissat B."/>
            <person name="Kuo A."/>
            <person name="Liang C."/>
            <person name="Lipzen A."/>
            <person name="Lutzoni F."/>
            <person name="Magnuson J."/>
            <person name="Mondo S."/>
            <person name="Nolan M."/>
            <person name="Ohm R."/>
            <person name="Pangilinan J."/>
            <person name="Park H.-J."/>
            <person name="Ramirez L."/>
            <person name="Alfaro M."/>
            <person name="Sun H."/>
            <person name="Tritt A."/>
            <person name="Yoshinaga Y."/>
            <person name="Zwiers L.-H."/>
            <person name="Turgeon B."/>
            <person name="Goodwin S."/>
            <person name="Spatafora J."/>
            <person name="Crous P."/>
            <person name="Grigoriev I."/>
        </authorList>
    </citation>
    <scope>NUCLEOTIDE SEQUENCE</scope>
    <source>
        <strain evidence="2">CBS 119925</strain>
    </source>
</reference>
<dbReference type="Proteomes" id="UP000799440">
    <property type="component" value="Unassembled WGS sequence"/>
</dbReference>
<sequence>MADNNDDTAPRTTDNVTMDNGPDIEVQNSMHAEASNTTDPATSSITDQVTSHSTDPATNNSTDQATTTSNNTDAAPRLTHDGAEDIHAPPSKRPKILDFSDANLCRIIVGKEDDQKEFVDNADFLMRRSVFFKTALSDRWKTPDDKTVRLPDECAGVFGAYLH</sequence>
<feature type="compositionally biased region" description="Polar residues" evidence="1">
    <location>
        <begin position="26"/>
        <end position="73"/>
    </location>
</feature>